<dbReference type="InterPro" id="IPR036388">
    <property type="entry name" value="WH-like_DNA-bd_sf"/>
</dbReference>
<name>A0ABQ3RDW1_STRRR</name>
<keyword evidence="3" id="KW-1185">Reference proteome</keyword>
<proteinExistence type="predicted"/>
<evidence type="ECO:0000256" key="1">
    <source>
        <dbReference type="SAM" id="MobiDB-lite"/>
    </source>
</evidence>
<protein>
    <submittedName>
        <fullName evidence="2">Uncharacterized protein</fullName>
    </submittedName>
</protein>
<feature type="compositionally biased region" description="Pro residues" evidence="1">
    <location>
        <begin position="130"/>
        <end position="146"/>
    </location>
</feature>
<dbReference type="EMBL" id="BNEA01000015">
    <property type="protein sequence ID" value="GHI54043.1"/>
    <property type="molecule type" value="Genomic_DNA"/>
</dbReference>
<dbReference type="Proteomes" id="UP000646738">
    <property type="component" value="Unassembled WGS sequence"/>
</dbReference>
<accession>A0ABQ3RDW1</accession>
<gene>
    <name evidence="2" type="ORF">Srubr_38890</name>
</gene>
<comment type="caution">
    <text evidence="2">The sequence shown here is derived from an EMBL/GenBank/DDBJ whole genome shotgun (WGS) entry which is preliminary data.</text>
</comment>
<reference evidence="3" key="1">
    <citation type="submission" date="2023-07" db="EMBL/GenBank/DDBJ databases">
        <title>Whole genome shotgun sequence of Streptomyces achromogenes subsp. rubradiris NBRC 14000.</title>
        <authorList>
            <person name="Komaki H."/>
            <person name="Tamura T."/>
        </authorList>
    </citation>
    <scope>NUCLEOTIDE SEQUENCE [LARGE SCALE GENOMIC DNA]</scope>
    <source>
        <strain evidence="3">NBRC 14000</strain>
    </source>
</reference>
<evidence type="ECO:0000313" key="2">
    <source>
        <dbReference type="EMBL" id="GHI54043.1"/>
    </source>
</evidence>
<organism evidence="2 3">
    <name type="scientific">Streptomyces rubradiris</name>
    <name type="common">Streptomyces achromogenes subsp. rubradiris</name>
    <dbReference type="NCBI Taxonomy" id="285531"/>
    <lineage>
        <taxon>Bacteria</taxon>
        <taxon>Bacillati</taxon>
        <taxon>Actinomycetota</taxon>
        <taxon>Actinomycetes</taxon>
        <taxon>Kitasatosporales</taxon>
        <taxon>Streptomycetaceae</taxon>
        <taxon>Streptomyces</taxon>
    </lineage>
</organism>
<sequence>MSHPGGSGRAPAPGTDAVALLNALAHAGRPLTADFLAESLGWDLHRVSDAIERAWAYPHLAGPYALRRTAPAHFTLTPRLDVLTDRQMNWLHPADRTEPWRHPTDQHHRPLQRNVLSSQDAAVLFRPTRAPSPPTPRSRPRPPSPG</sequence>
<dbReference type="Gene3D" id="1.10.10.10">
    <property type="entry name" value="Winged helix-like DNA-binding domain superfamily/Winged helix DNA-binding domain"/>
    <property type="match status" value="1"/>
</dbReference>
<evidence type="ECO:0000313" key="3">
    <source>
        <dbReference type="Proteomes" id="UP000646738"/>
    </source>
</evidence>
<feature type="region of interest" description="Disordered" evidence="1">
    <location>
        <begin position="125"/>
        <end position="146"/>
    </location>
</feature>
<dbReference type="RefSeq" id="WP_189999248.1">
    <property type="nucleotide sequence ID" value="NZ_BNCB01000026.1"/>
</dbReference>